<name>A0ACB8S3Z5_9AGAM</name>
<gene>
    <name evidence="1" type="ORF">FA95DRAFT_1676635</name>
</gene>
<reference evidence="1" key="2">
    <citation type="journal article" date="2022" name="New Phytol.">
        <title>Evolutionary transition to the ectomycorrhizal habit in the genomes of a hyperdiverse lineage of mushroom-forming fungi.</title>
        <authorList>
            <person name="Looney B."/>
            <person name="Miyauchi S."/>
            <person name="Morin E."/>
            <person name="Drula E."/>
            <person name="Courty P.E."/>
            <person name="Kohler A."/>
            <person name="Kuo A."/>
            <person name="LaButti K."/>
            <person name="Pangilinan J."/>
            <person name="Lipzen A."/>
            <person name="Riley R."/>
            <person name="Andreopoulos W."/>
            <person name="He G."/>
            <person name="Johnson J."/>
            <person name="Nolan M."/>
            <person name="Tritt A."/>
            <person name="Barry K.W."/>
            <person name="Grigoriev I.V."/>
            <person name="Nagy L.G."/>
            <person name="Hibbett D."/>
            <person name="Henrissat B."/>
            <person name="Matheny P.B."/>
            <person name="Labbe J."/>
            <person name="Martin F.M."/>
        </authorList>
    </citation>
    <scope>NUCLEOTIDE SEQUENCE</scope>
    <source>
        <strain evidence="1">FP105234-sp</strain>
    </source>
</reference>
<reference evidence="1" key="1">
    <citation type="submission" date="2021-02" db="EMBL/GenBank/DDBJ databases">
        <authorList>
            <consortium name="DOE Joint Genome Institute"/>
            <person name="Ahrendt S."/>
            <person name="Looney B.P."/>
            <person name="Miyauchi S."/>
            <person name="Morin E."/>
            <person name="Drula E."/>
            <person name="Courty P.E."/>
            <person name="Chicoki N."/>
            <person name="Fauchery L."/>
            <person name="Kohler A."/>
            <person name="Kuo A."/>
            <person name="Labutti K."/>
            <person name="Pangilinan J."/>
            <person name="Lipzen A."/>
            <person name="Riley R."/>
            <person name="Andreopoulos W."/>
            <person name="He G."/>
            <person name="Johnson J."/>
            <person name="Barry K.W."/>
            <person name="Grigoriev I.V."/>
            <person name="Nagy L."/>
            <person name="Hibbett D."/>
            <person name="Henrissat B."/>
            <person name="Matheny P.B."/>
            <person name="Labbe J."/>
            <person name="Martin F."/>
        </authorList>
    </citation>
    <scope>NUCLEOTIDE SEQUENCE</scope>
    <source>
        <strain evidence="1">FP105234-sp</strain>
    </source>
</reference>
<sequence>MFRASPWITYDPPALPSAPMDADHDADLDAPQISTLREEDTPPPPPSPAANRGKFRVKLLVNEPKPGTKFITFNGETGEEAAGASDAPDEEDAPEDDDEEDELIDDDEELVSRTARRTQAKGKAAAKRKAARAATGAPASKPLTTSSEAAPPESHLATHSPPRDVSDVASVEAASPMPPAVVPAKRKAVPKGTTAAQRAPRKSNTKFKTTITIPPFIEPADLSEGYTGTAPSSPVAATLPPSPSPPPVPSSLPSTSATPAVAPPGIPPPPAPTLPPGVPLPVYPLPTKPFPVQNAPKLSTGYAPVVPLDRTGKKPRHWRLARREVRGIAGGRWFAQTWVGAQESQLTADPVLGGGMASLTLPKLPALTLSASMGRGRGRGVKSEVASTAASSRAASIAPEPGTSTPVAARTSTKKKSALSTAVVDAQPMEIDTEIAMAMT</sequence>
<dbReference type="EMBL" id="MU275860">
    <property type="protein sequence ID" value="KAI0050611.1"/>
    <property type="molecule type" value="Genomic_DNA"/>
</dbReference>
<keyword evidence="2" id="KW-1185">Reference proteome</keyword>
<accession>A0ACB8S3Z5</accession>
<proteinExistence type="predicted"/>
<protein>
    <submittedName>
        <fullName evidence="1">Uncharacterized protein</fullName>
    </submittedName>
</protein>
<organism evidence="1 2">
    <name type="scientific">Auriscalpium vulgare</name>
    <dbReference type="NCBI Taxonomy" id="40419"/>
    <lineage>
        <taxon>Eukaryota</taxon>
        <taxon>Fungi</taxon>
        <taxon>Dikarya</taxon>
        <taxon>Basidiomycota</taxon>
        <taxon>Agaricomycotina</taxon>
        <taxon>Agaricomycetes</taxon>
        <taxon>Russulales</taxon>
        <taxon>Auriscalpiaceae</taxon>
        <taxon>Auriscalpium</taxon>
    </lineage>
</organism>
<evidence type="ECO:0000313" key="1">
    <source>
        <dbReference type="EMBL" id="KAI0050611.1"/>
    </source>
</evidence>
<evidence type="ECO:0000313" key="2">
    <source>
        <dbReference type="Proteomes" id="UP000814033"/>
    </source>
</evidence>
<comment type="caution">
    <text evidence="1">The sequence shown here is derived from an EMBL/GenBank/DDBJ whole genome shotgun (WGS) entry which is preliminary data.</text>
</comment>
<dbReference type="Proteomes" id="UP000814033">
    <property type="component" value="Unassembled WGS sequence"/>
</dbReference>